<dbReference type="Proteomes" id="UP000220034">
    <property type="component" value="Unassembled WGS sequence"/>
</dbReference>
<dbReference type="InterPro" id="IPR036866">
    <property type="entry name" value="RibonucZ/Hydroxyglut_hydro"/>
</dbReference>
<dbReference type="EMBL" id="OCTN01000002">
    <property type="protein sequence ID" value="SOH93584.1"/>
    <property type="molecule type" value="Genomic_DNA"/>
</dbReference>
<dbReference type="PANTHER" id="PTHR23131">
    <property type="entry name" value="ENDORIBONUCLEASE LACTB2"/>
    <property type="match status" value="1"/>
</dbReference>
<evidence type="ECO:0000259" key="1">
    <source>
        <dbReference type="SMART" id="SM00849"/>
    </source>
</evidence>
<gene>
    <name evidence="2" type="ORF">SAMN06273572_102261</name>
</gene>
<accession>A0A2C9CQH1</accession>
<dbReference type="SMART" id="SM00849">
    <property type="entry name" value="Lactamase_B"/>
    <property type="match status" value="1"/>
</dbReference>
<dbReference type="CDD" id="cd16278">
    <property type="entry name" value="metallo-hydrolase-like_MBL-fold"/>
    <property type="match status" value="1"/>
</dbReference>
<organism evidence="2 3">
    <name type="scientific">Pontivivens marinum</name>
    <dbReference type="NCBI Taxonomy" id="1690039"/>
    <lineage>
        <taxon>Bacteria</taxon>
        <taxon>Pseudomonadati</taxon>
        <taxon>Pseudomonadota</taxon>
        <taxon>Alphaproteobacteria</taxon>
        <taxon>Rhodobacterales</taxon>
        <taxon>Paracoccaceae</taxon>
        <taxon>Pontivivens</taxon>
    </lineage>
</organism>
<dbReference type="InterPro" id="IPR036388">
    <property type="entry name" value="WH-like_DNA-bd_sf"/>
</dbReference>
<feature type="domain" description="Metallo-beta-lactamase" evidence="1">
    <location>
        <begin position="23"/>
        <end position="207"/>
    </location>
</feature>
<name>A0A2C9CQH1_9RHOB</name>
<dbReference type="PANTHER" id="PTHR23131:SF0">
    <property type="entry name" value="ENDORIBONUCLEASE LACTB2"/>
    <property type="match status" value="1"/>
</dbReference>
<dbReference type="InterPro" id="IPR041516">
    <property type="entry name" value="LACTB2_WH"/>
</dbReference>
<dbReference type="Pfam" id="PF17778">
    <property type="entry name" value="WHD_BLACT"/>
    <property type="match status" value="1"/>
</dbReference>
<protein>
    <submittedName>
        <fullName evidence="2">Glyoxylase, beta-lactamase superfamily II</fullName>
    </submittedName>
</protein>
<proteinExistence type="predicted"/>
<dbReference type="Gene3D" id="1.10.10.10">
    <property type="entry name" value="Winged helix-like DNA-binding domain superfamily/Winged helix DNA-binding domain"/>
    <property type="match status" value="1"/>
</dbReference>
<dbReference type="Gene3D" id="3.60.15.10">
    <property type="entry name" value="Ribonuclease Z/Hydroxyacylglutathione hydrolase-like"/>
    <property type="match status" value="1"/>
</dbReference>
<dbReference type="SUPFAM" id="SSF56281">
    <property type="entry name" value="Metallo-hydrolase/oxidoreductase"/>
    <property type="match status" value="1"/>
</dbReference>
<dbReference type="RefSeq" id="WP_097929157.1">
    <property type="nucleotide sequence ID" value="NZ_OCTN01000002.1"/>
</dbReference>
<dbReference type="AlphaFoldDB" id="A0A2C9CQH1"/>
<dbReference type="InterPro" id="IPR001279">
    <property type="entry name" value="Metallo-B-lactamas"/>
</dbReference>
<keyword evidence="3" id="KW-1185">Reference proteome</keyword>
<sequence>MQQVQDNVRRITAPNGGPMTYMGTQTYLLGTGDVALIDPGPDLAVHRAAIMAALDAGERISHILVTHSHLDHTPLARTMADDLGVPLYGFGGATAGRSDAMIALAEAGAHLGGGEGVDASFMPDETLSDGEVLNGADWAVEAWHTPGHMANHLCFMWHEGRAGFSGDHIMQWATTLVSPPDGDLTSFMASLRAMQGRCEGYVLHPGHGEPVLDAEARVAEMIAHREGREAQILAALAAGPNRIDALTAAIYTEVNPALLPAAARNVFAHLIDLHGRGLVRCDGLPAADVEWSR</sequence>
<dbReference type="OrthoDB" id="9788263at2"/>
<evidence type="ECO:0000313" key="3">
    <source>
        <dbReference type="Proteomes" id="UP000220034"/>
    </source>
</evidence>
<evidence type="ECO:0000313" key="2">
    <source>
        <dbReference type="EMBL" id="SOH93584.1"/>
    </source>
</evidence>
<dbReference type="InterPro" id="IPR050662">
    <property type="entry name" value="Sec-metab_biosynth-thioest"/>
</dbReference>
<reference evidence="3" key="1">
    <citation type="submission" date="2017-09" db="EMBL/GenBank/DDBJ databases">
        <authorList>
            <person name="Varghese N."/>
            <person name="Submissions S."/>
        </authorList>
    </citation>
    <scope>NUCLEOTIDE SEQUENCE [LARGE SCALE GENOMIC DNA]</scope>
    <source>
        <strain evidence="3">C7</strain>
    </source>
</reference>
<dbReference type="Pfam" id="PF00753">
    <property type="entry name" value="Lactamase_B"/>
    <property type="match status" value="1"/>
</dbReference>